<feature type="compositionally biased region" description="Basic and acidic residues" evidence="2">
    <location>
        <begin position="425"/>
        <end position="470"/>
    </location>
</feature>
<dbReference type="Gene3D" id="1.25.10.10">
    <property type="entry name" value="Leucine-rich Repeat Variant"/>
    <property type="match status" value="2"/>
</dbReference>
<dbReference type="PANTHER" id="PTHR10648">
    <property type="entry name" value="SERINE/THREONINE-PROTEIN PHOSPHATASE PP2A 65 KDA REGULATORY SUBUNIT"/>
    <property type="match status" value="1"/>
</dbReference>
<comment type="caution">
    <text evidence="3">The sequence shown here is derived from an EMBL/GenBank/DDBJ whole genome shotgun (WGS) entry which is preliminary data.</text>
</comment>
<feature type="compositionally biased region" description="Acidic residues" evidence="2">
    <location>
        <begin position="528"/>
        <end position="541"/>
    </location>
</feature>
<gene>
    <name evidence="3" type="primary">RvY_01040-1</name>
    <name evidence="3" type="synonym">RvY_01040.1</name>
    <name evidence="3" type="ORF">RvY_01040</name>
</gene>
<reference evidence="3 4" key="1">
    <citation type="journal article" date="2016" name="Nat. Commun.">
        <title>Extremotolerant tardigrade genome and improved radiotolerance of human cultured cells by tardigrade-unique protein.</title>
        <authorList>
            <person name="Hashimoto T."/>
            <person name="Horikawa D.D."/>
            <person name="Saito Y."/>
            <person name="Kuwahara H."/>
            <person name="Kozuka-Hata H."/>
            <person name="Shin-I T."/>
            <person name="Minakuchi Y."/>
            <person name="Ohishi K."/>
            <person name="Motoyama A."/>
            <person name="Aizu T."/>
            <person name="Enomoto A."/>
            <person name="Kondo K."/>
            <person name="Tanaka S."/>
            <person name="Hara Y."/>
            <person name="Koshikawa S."/>
            <person name="Sagara H."/>
            <person name="Miura T."/>
            <person name="Yokobori S."/>
            <person name="Miyagawa K."/>
            <person name="Suzuki Y."/>
            <person name="Kubo T."/>
            <person name="Oyama M."/>
            <person name="Kohara Y."/>
            <person name="Fujiyama A."/>
            <person name="Arakawa K."/>
            <person name="Katayama T."/>
            <person name="Toyoda A."/>
            <person name="Kunieda T."/>
        </authorList>
    </citation>
    <scope>NUCLEOTIDE SEQUENCE [LARGE SCALE GENOMIC DNA]</scope>
    <source>
        <strain evidence="3 4">YOKOZUNA-1</strain>
    </source>
</reference>
<feature type="compositionally biased region" description="Polar residues" evidence="2">
    <location>
        <begin position="585"/>
        <end position="604"/>
    </location>
</feature>
<feature type="region of interest" description="Disordered" evidence="2">
    <location>
        <begin position="312"/>
        <end position="359"/>
    </location>
</feature>
<dbReference type="InterPro" id="IPR011989">
    <property type="entry name" value="ARM-like"/>
</dbReference>
<evidence type="ECO:0000256" key="1">
    <source>
        <dbReference type="ARBA" id="ARBA00022737"/>
    </source>
</evidence>
<feature type="region of interest" description="Disordered" evidence="2">
    <location>
        <begin position="526"/>
        <end position="559"/>
    </location>
</feature>
<dbReference type="GO" id="GO:0005737">
    <property type="term" value="C:cytoplasm"/>
    <property type="evidence" value="ECO:0007669"/>
    <property type="project" value="TreeGrafter"/>
</dbReference>
<dbReference type="InterPro" id="IPR016024">
    <property type="entry name" value="ARM-type_fold"/>
</dbReference>
<dbReference type="AlphaFoldDB" id="A0A1D1UPN8"/>
<feature type="compositionally biased region" description="Polar residues" evidence="2">
    <location>
        <begin position="342"/>
        <end position="352"/>
    </location>
</feature>
<sequence length="992" mass="111898">MTPIERLQLYVDNPNMVCRNGVAVQYVNFVKDAEDPEAFLTASSKLFERLIQDNDSQVRIAFLEQIPNIVRGYKPSFKKLRMMSFLGDCIRDDNYNVRRLAQVAIGQLVEFAPDLMTRETITASVVPLLIQIFYAEATADLMIDALNLFCKLLDKVGPEPVKRLFVPEFNKLCNHDVAQIRQVCAQNFPFVVRYFVVTQAEEFGEDDEPCRQIQEKVVSLSHDFAWHVRETVAGVFPQVIEICHKRWPTFTNRSLYPAYANLINDQAKQVRRWATRGLGRVIACSADPSKTRLHITTNGTVEFVPPPHFPAYRLSDSEDFDRRSEGGTGDGRERGRGLVHNRTPSGVASSPALSHVAGHPRRNYYNRLGIVTSLNHALSEPEGKKRAEEKPDFYCYQYWQSPIAQVAVVGTEKIPVIVEETLAESEGHLDNKENVAEDESRTDHGQVEDGKDETLTAREKSVDESAGAEKADEEEESKVKNQPAENKSASEANENLTSGSKDTTVAQSDAQVDILTEELEKQVLAADPDAEIVDPDLEEQVIESSSEDLRSRGISLDDPSEKWSELFRDTILAPDSPDEPDGKTLTPQATSTPQKKASPSQENFLSDDSHSVSSTSSMSHDLSTSTFVQCNSAGHAPYASSYEIDPFIVDKHMRRDIAVMMQLKEAGEISSRLEDILPNVRFLQEFLSLSKDSEKEVVVQVAMDFPAVAFTVGRQFWPELHDCHRALASSNVMPARELIAASLPRIAEIIGHYYTLVDLVPLVNEFLKDTDSVRLNMIENYSAFIMRLPSEIRPLHLLRLCEFFSPDEERNWRYRQACAEQIAHLALLFPPKLVVRNLMDGAWFFARDRTAEVRKSACIALSSIFMRIEQQRDVASREIFSKKLELFLRNDEFRSHQVFAQFCEDLLSKAALSFDSFTLHFGDRFWPLFDSNVVAVRLAATRCLLYIPQSARKHSLFGRAMEKLAKDPSRTIQENYQLVLAASAPAVPLSNS</sequence>
<evidence type="ECO:0000256" key="2">
    <source>
        <dbReference type="SAM" id="MobiDB-lite"/>
    </source>
</evidence>
<dbReference type="PANTHER" id="PTHR10648:SF1">
    <property type="entry name" value="SERINE_THREONINE-PROTEIN PHOSPHATASE 4 REGULATORY SUBUNIT 1"/>
    <property type="match status" value="1"/>
</dbReference>
<dbReference type="Proteomes" id="UP000186922">
    <property type="component" value="Unassembled WGS sequence"/>
</dbReference>
<protein>
    <recommendedName>
        <fullName evidence="5">WW-binding domain-containing protein</fullName>
    </recommendedName>
</protein>
<feature type="region of interest" description="Disordered" evidence="2">
    <location>
        <begin position="572"/>
        <end position="618"/>
    </location>
</feature>
<dbReference type="OrthoDB" id="340346at2759"/>
<dbReference type="GO" id="GO:0019888">
    <property type="term" value="F:protein phosphatase regulator activity"/>
    <property type="evidence" value="ECO:0007669"/>
    <property type="project" value="TreeGrafter"/>
</dbReference>
<name>A0A1D1UPN8_RAMVA</name>
<feature type="region of interest" description="Disordered" evidence="2">
    <location>
        <begin position="425"/>
        <end position="506"/>
    </location>
</feature>
<organism evidence="3 4">
    <name type="scientific">Ramazzottius varieornatus</name>
    <name type="common">Water bear</name>
    <name type="synonym">Tardigrade</name>
    <dbReference type="NCBI Taxonomy" id="947166"/>
    <lineage>
        <taxon>Eukaryota</taxon>
        <taxon>Metazoa</taxon>
        <taxon>Ecdysozoa</taxon>
        <taxon>Tardigrada</taxon>
        <taxon>Eutardigrada</taxon>
        <taxon>Parachela</taxon>
        <taxon>Hypsibioidea</taxon>
        <taxon>Ramazzottiidae</taxon>
        <taxon>Ramazzottius</taxon>
    </lineage>
</organism>
<dbReference type="STRING" id="947166.A0A1D1UPN8"/>
<proteinExistence type="predicted"/>
<feature type="compositionally biased region" description="Basic and acidic residues" evidence="2">
    <location>
        <begin position="320"/>
        <end position="336"/>
    </location>
</feature>
<dbReference type="InterPro" id="IPR051023">
    <property type="entry name" value="PP2A_Regulatory_Subunit_A"/>
</dbReference>
<feature type="compositionally biased region" description="Polar residues" evidence="2">
    <location>
        <begin position="483"/>
        <end position="506"/>
    </location>
</feature>
<keyword evidence="1" id="KW-0677">Repeat</keyword>
<accession>A0A1D1UPN8</accession>
<dbReference type="SUPFAM" id="SSF48371">
    <property type="entry name" value="ARM repeat"/>
    <property type="match status" value="1"/>
</dbReference>
<evidence type="ECO:0000313" key="4">
    <source>
        <dbReference type="Proteomes" id="UP000186922"/>
    </source>
</evidence>
<evidence type="ECO:0000313" key="3">
    <source>
        <dbReference type="EMBL" id="GAU88323.1"/>
    </source>
</evidence>
<evidence type="ECO:0008006" key="5">
    <source>
        <dbReference type="Google" id="ProtNLM"/>
    </source>
</evidence>
<keyword evidence="4" id="KW-1185">Reference proteome</keyword>
<dbReference type="EMBL" id="BDGG01000001">
    <property type="protein sequence ID" value="GAU88323.1"/>
    <property type="molecule type" value="Genomic_DNA"/>
</dbReference>